<reference evidence="2 3" key="1">
    <citation type="submission" date="2019-03" db="EMBL/GenBank/DDBJ databases">
        <title>Genomic Encyclopedia of Type Strains, Phase IV (KMG-IV): sequencing the most valuable type-strain genomes for metagenomic binning, comparative biology and taxonomic classification.</title>
        <authorList>
            <person name="Goeker M."/>
        </authorList>
    </citation>
    <scope>NUCLEOTIDE SEQUENCE [LARGE SCALE GENOMIC DNA]</scope>
    <source>
        <strain evidence="2 3">DSM 23802</strain>
    </source>
</reference>
<gene>
    <name evidence="2" type="ORF">EDD72_10225</name>
</gene>
<protein>
    <submittedName>
        <fullName evidence="2">Uncharacterized protein</fullName>
    </submittedName>
</protein>
<accession>A0A4R3KK51</accession>
<keyword evidence="1" id="KW-1133">Transmembrane helix</keyword>
<comment type="caution">
    <text evidence="2">The sequence shown here is derived from an EMBL/GenBank/DDBJ whole genome shotgun (WGS) entry which is preliminary data.</text>
</comment>
<sequence>MVETLWAIFIFSVILMSSIPIYRQMMIEREHRSQDYLALTIARSEMEVSQNRLQEKEYQRNIYHVQVYVQPYNFQILEIQVMVSWKQEEQKREISLKKLVYPGT</sequence>
<keyword evidence="1" id="KW-0472">Membrane</keyword>
<dbReference type="EMBL" id="SMAB01000002">
    <property type="protein sequence ID" value="TCS83987.1"/>
    <property type="molecule type" value="Genomic_DNA"/>
</dbReference>
<organism evidence="2 3">
    <name type="scientific">Tepidibacillus fermentans</name>
    <dbReference type="NCBI Taxonomy" id="1281767"/>
    <lineage>
        <taxon>Bacteria</taxon>
        <taxon>Bacillati</taxon>
        <taxon>Bacillota</taxon>
        <taxon>Bacilli</taxon>
        <taxon>Bacillales</taxon>
        <taxon>Bacillaceae</taxon>
        <taxon>Tepidibacillus</taxon>
    </lineage>
</organism>
<dbReference type="AlphaFoldDB" id="A0A4R3KK51"/>
<keyword evidence="1" id="KW-0812">Transmembrane</keyword>
<dbReference type="Proteomes" id="UP000295788">
    <property type="component" value="Unassembled WGS sequence"/>
</dbReference>
<name>A0A4R3KK51_9BACI</name>
<evidence type="ECO:0000313" key="3">
    <source>
        <dbReference type="Proteomes" id="UP000295788"/>
    </source>
</evidence>
<feature type="transmembrane region" description="Helical" evidence="1">
    <location>
        <begin position="6"/>
        <end position="22"/>
    </location>
</feature>
<keyword evidence="3" id="KW-1185">Reference proteome</keyword>
<proteinExistence type="predicted"/>
<evidence type="ECO:0000313" key="2">
    <source>
        <dbReference type="EMBL" id="TCS83987.1"/>
    </source>
</evidence>
<evidence type="ECO:0000256" key="1">
    <source>
        <dbReference type="SAM" id="Phobius"/>
    </source>
</evidence>